<dbReference type="OrthoDB" id="4410856at2759"/>
<dbReference type="GeneID" id="37227959"/>
<dbReference type="RefSeq" id="XP_025569149.1">
    <property type="nucleotide sequence ID" value="XM_025723094.1"/>
</dbReference>
<proteinExistence type="predicted"/>
<dbReference type="AlphaFoldDB" id="A0A395GHF6"/>
<dbReference type="EMBL" id="KZ824518">
    <property type="protein sequence ID" value="RAK94821.1"/>
    <property type="molecule type" value="Genomic_DNA"/>
</dbReference>
<name>A0A395GHF6_9EURO</name>
<reference evidence="1 2" key="1">
    <citation type="submission" date="2018-02" db="EMBL/GenBank/DDBJ databases">
        <title>The genomes of Aspergillus section Nigri reveals drivers in fungal speciation.</title>
        <authorList>
            <consortium name="DOE Joint Genome Institute"/>
            <person name="Vesth T.C."/>
            <person name="Nybo J."/>
            <person name="Theobald S."/>
            <person name="Brandl J."/>
            <person name="Frisvad J.C."/>
            <person name="Nielsen K.F."/>
            <person name="Lyhne E.K."/>
            <person name="Kogle M.E."/>
            <person name="Kuo A."/>
            <person name="Riley R."/>
            <person name="Clum A."/>
            <person name="Nolan M."/>
            <person name="Lipzen A."/>
            <person name="Salamov A."/>
            <person name="Henrissat B."/>
            <person name="Wiebenga A."/>
            <person name="De vries R.P."/>
            <person name="Grigoriev I.V."/>
            <person name="Mortensen U.H."/>
            <person name="Andersen M.R."/>
            <person name="Baker S.E."/>
        </authorList>
    </citation>
    <scope>NUCLEOTIDE SEQUENCE [LARGE SCALE GENOMIC DNA]</scope>
    <source>
        <strain evidence="1 2">CBS 121593</strain>
    </source>
</reference>
<evidence type="ECO:0000313" key="2">
    <source>
        <dbReference type="Proteomes" id="UP000249402"/>
    </source>
</evidence>
<organism evidence="1 2">
    <name type="scientific">Aspergillus ibericus CBS 121593</name>
    <dbReference type="NCBI Taxonomy" id="1448316"/>
    <lineage>
        <taxon>Eukaryota</taxon>
        <taxon>Fungi</taxon>
        <taxon>Dikarya</taxon>
        <taxon>Ascomycota</taxon>
        <taxon>Pezizomycotina</taxon>
        <taxon>Eurotiomycetes</taxon>
        <taxon>Eurotiomycetidae</taxon>
        <taxon>Eurotiales</taxon>
        <taxon>Aspergillaceae</taxon>
        <taxon>Aspergillus</taxon>
        <taxon>Aspergillus subgen. Circumdati</taxon>
    </lineage>
</organism>
<gene>
    <name evidence="1" type="ORF">BO80DRAFT_471215</name>
</gene>
<dbReference type="Proteomes" id="UP000249402">
    <property type="component" value="Unassembled WGS sequence"/>
</dbReference>
<accession>A0A395GHF6</accession>
<protein>
    <submittedName>
        <fullName evidence="1">Uncharacterized protein</fullName>
    </submittedName>
</protein>
<sequence>MAPQIPLHEGFLHFPAQSVLKALQMNCLGWEDFQNPCFSEHISSEAKFLLQGCQTVRKGSVSVTDISNLAGNQLLCQHVERISSMLMPDVLLKLSLLTWHFDASGTVSEDLLRFLTGPQNNEDVYKLLWNQYKDRSEHDVTLKVFILEMLRLMTFLQAALATRWNVLMYQWQ</sequence>
<keyword evidence="2" id="KW-1185">Reference proteome</keyword>
<evidence type="ECO:0000313" key="1">
    <source>
        <dbReference type="EMBL" id="RAK94821.1"/>
    </source>
</evidence>
<dbReference type="VEuPathDB" id="FungiDB:BO80DRAFT_471215"/>